<feature type="transmembrane region" description="Helical" evidence="1">
    <location>
        <begin position="35"/>
        <end position="54"/>
    </location>
</feature>
<keyword evidence="1" id="KW-0472">Membrane</keyword>
<evidence type="ECO:0000313" key="3">
    <source>
        <dbReference type="Proteomes" id="UP000198558"/>
    </source>
</evidence>
<dbReference type="RefSeq" id="WP_092352719.1">
    <property type="nucleotide sequence ID" value="NZ_CAOQEF010000047.1"/>
</dbReference>
<name>A0A1I0DCD7_9FIRM</name>
<evidence type="ECO:0000313" key="2">
    <source>
        <dbReference type="EMBL" id="SET29224.1"/>
    </source>
</evidence>
<dbReference type="Proteomes" id="UP000198558">
    <property type="component" value="Unassembled WGS sequence"/>
</dbReference>
<sequence length="226" mass="25830">MELYKQGKLFRKEISIPLYTNDSFLDKKMRKINKICIIILVLILISACGVPHGLSAKTGRDVNCESELGNFSKYMNFDKLSTTTDNTCKGQEVKVNNKKVGITCGNIFTITNELTDLFTNYRMLNAVDTLEDTFEYGSYSVNVKYYLYENIQVINSETEKSKEVEVSGITAQYNIKVEDKYISGIEHGFDLDKKYDNFTKLSKTCLDKLNLLIIETLDTYTKLKTS</sequence>
<accession>A0A1I0DCD7</accession>
<protein>
    <submittedName>
        <fullName evidence="2">Uncharacterized protein</fullName>
    </submittedName>
</protein>
<evidence type="ECO:0000256" key="1">
    <source>
        <dbReference type="SAM" id="Phobius"/>
    </source>
</evidence>
<keyword evidence="3" id="KW-1185">Reference proteome</keyword>
<gene>
    <name evidence="2" type="ORF">SAMN04489758_10595</name>
</gene>
<keyword evidence="1" id="KW-0812">Transmembrane</keyword>
<dbReference type="EMBL" id="FOIN01000005">
    <property type="protein sequence ID" value="SET29224.1"/>
    <property type="molecule type" value="Genomic_DNA"/>
</dbReference>
<organism evidence="2 3">
    <name type="scientific">Thomasclavelia cocleata</name>
    <dbReference type="NCBI Taxonomy" id="69824"/>
    <lineage>
        <taxon>Bacteria</taxon>
        <taxon>Bacillati</taxon>
        <taxon>Bacillota</taxon>
        <taxon>Erysipelotrichia</taxon>
        <taxon>Erysipelotrichales</taxon>
        <taxon>Coprobacillaceae</taxon>
        <taxon>Thomasclavelia</taxon>
    </lineage>
</organism>
<proteinExistence type="predicted"/>
<dbReference type="AlphaFoldDB" id="A0A1I0DCD7"/>
<keyword evidence="1" id="KW-1133">Transmembrane helix</keyword>
<reference evidence="3" key="1">
    <citation type="submission" date="2016-10" db="EMBL/GenBank/DDBJ databases">
        <authorList>
            <person name="Varghese N."/>
            <person name="Submissions S."/>
        </authorList>
    </citation>
    <scope>NUCLEOTIDE SEQUENCE [LARGE SCALE GENOMIC DNA]</scope>
    <source>
        <strain evidence="3">DSM 1551</strain>
    </source>
</reference>